<dbReference type="Gene3D" id="3.40.630.30">
    <property type="match status" value="1"/>
</dbReference>
<evidence type="ECO:0000313" key="2">
    <source>
        <dbReference type="EMBL" id="MBD3922171.1"/>
    </source>
</evidence>
<evidence type="ECO:0000313" key="3">
    <source>
        <dbReference type="Proteomes" id="UP000609346"/>
    </source>
</evidence>
<dbReference type="EMBL" id="JACXZA010000008">
    <property type="protein sequence ID" value="MBD3922171.1"/>
    <property type="molecule type" value="Genomic_DNA"/>
</dbReference>
<dbReference type="InterPro" id="IPR016181">
    <property type="entry name" value="Acyl_CoA_acyltransferase"/>
</dbReference>
<proteinExistence type="predicted"/>
<accession>A0ABR8N3Q9</accession>
<organism evidence="2 3">
    <name type="scientific">Paenibacillus terricola</name>
    <dbReference type="NCBI Taxonomy" id="2763503"/>
    <lineage>
        <taxon>Bacteria</taxon>
        <taxon>Bacillati</taxon>
        <taxon>Bacillota</taxon>
        <taxon>Bacilli</taxon>
        <taxon>Bacillales</taxon>
        <taxon>Paenibacillaceae</taxon>
        <taxon>Paenibacillus</taxon>
    </lineage>
</organism>
<keyword evidence="3" id="KW-1185">Reference proteome</keyword>
<dbReference type="Pfam" id="PF13508">
    <property type="entry name" value="Acetyltransf_7"/>
    <property type="match status" value="1"/>
</dbReference>
<reference evidence="2 3" key="1">
    <citation type="submission" date="2020-09" db="EMBL/GenBank/DDBJ databases">
        <title>Paenibacillus sp. strain PR3 16S rRNA gene Genome sequencing and assembly.</title>
        <authorList>
            <person name="Kim J."/>
        </authorList>
    </citation>
    <scope>NUCLEOTIDE SEQUENCE [LARGE SCALE GENOMIC DNA]</scope>
    <source>
        <strain evidence="2 3">PR3</strain>
    </source>
</reference>
<dbReference type="SUPFAM" id="SSF55729">
    <property type="entry name" value="Acyl-CoA N-acyltransferases (Nat)"/>
    <property type="match status" value="1"/>
</dbReference>
<gene>
    <name evidence="2" type="ORF">H8B09_25675</name>
</gene>
<comment type="caution">
    <text evidence="2">The sequence shown here is derived from an EMBL/GenBank/DDBJ whole genome shotgun (WGS) entry which is preliminary data.</text>
</comment>
<dbReference type="PROSITE" id="PS51186">
    <property type="entry name" value="GNAT"/>
    <property type="match status" value="1"/>
</dbReference>
<dbReference type="InterPro" id="IPR000182">
    <property type="entry name" value="GNAT_dom"/>
</dbReference>
<sequence length="138" mass="15753">MISLTSYADTEVVKRLLAQCMWPDDDRIARELLMYQTEPTRILMGEEKTGELVGLIGVERTGGASGILKHIAVTPLYQRRNLARSMIEKIMLETGLSELQAETDKDAVGFYKRIGCRIESLGEKYPEVERFRCILKRE</sequence>
<feature type="domain" description="N-acetyltransferase" evidence="1">
    <location>
        <begin position="1"/>
        <end position="138"/>
    </location>
</feature>
<evidence type="ECO:0000259" key="1">
    <source>
        <dbReference type="PROSITE" id="PS51186"/>
    </source>
</evidence>
<protein>
    <submittedName>
        <fullName evidence="2">GNAT family N-acetyltransferase</fullName>
    </submittedName>
</protein>
<dbReference type="RefSeq" id="WP_318152769.1">
    <property type="nucleotide sequence ID" value="NZ_JACXZA010000008.1"/>
</dbReference>
<name>A0ABR8N3Q9_9BACL</name>
<dbReference type="Proteomes" id="UP000609346">
    <property type="component" value="Unassembled WGS sequence"/>
</dbReference>